<name>A0ABW0QZ29_9BACL</name>
<proteinExistence type="predicted"/>
<reference evidence="2" key="1">
    <citation type="journal article" date="2019" name="Int. J. Syst. Evol. Microbiol.">
        <title>The Global Catalogue of Microorganisms (GCM) 10K type strain sequencing project: providing services to taxonomists for standard genome sequencing and annotation.</title>
        <authorList>
            <consortium name="The Broad Institute Genomics Platform"/>
            <consortium name="The Broad Institute Genome Sequencing Center for Infectious Disease"/>
            <person name="Wu L."/>
            <person name="Ma J."/>
        </authorList>
    </citation>
    <scope>NUCLEOTIDE SEQUENCE [LARGE SCALE GENOMIC DNA]</scope>
    <source>
        <strain evidence="2">CGMCC 1.18578</strain>
    </source>
</reference>
<dbReference type="RefSeq" id="WP_378111585.1">
    <property type="nucleotide sequence ID" value="NZ_JBHSNC010000027.1"/>
</dbReference>
<evidence type="ECO:0000313" key="1">
    <source>
        <dbReference type="EMBL" id="MFC5529688.1"/>
    </source>
</evidence>
<dbReference type="EMBL" id="JBHSNC010000027">
    <property type="protein sequence ID" value="MFC5529688.1"/>
    <property type="molecule type" value="Genomic_DNA"/>
</dbReference>
<dbReference type="InterPro" id="IPR036514">
    <property type="entry name" value="SGNH_hydro_sf"/>
</dbReference>
<evidence type="ECO:0000313" key="2">
    <source>
        <dbReference type="Proteomes" id="UP001596108"/>
    </source>
</evidence>
<sequence>MLLLKGQSILFIEHVYKQQSVTNNGERTSDSGMATIADRLLQMVYPELSLQVEACASGIHTLDSAVDGWLDAARRLRPDWLVIPPLHGDNWPAYSTDGRPLTPDLLEAALRRMMRDIQPYAINLALVAPISLTSSDKGFISPYADVARSVAEEEGCLFIDAQAEIDDVRLKYAHQAAPTNEELSADIEMSLTNVFLQAIGFQWVRRNAFAVTERPSFQLSCSC</sequence>
<organism evidence="1 2">
    <name type="scientific">Cohnella yongneupensis</name>
    <dbReference type="NCBI Taxonomy" id="425006"/>
    <lineage>
        <taxon>Bacteria</taxon>
        <taxon>Bacillati</taxon>
        <taxon>Bacillota</taxon>
        <taxon>Bacilli</taxon>
        <taxon>Bacillales</taxon>
        <taxon>Paenibacillaceae</taxon>
        <taxon>Cohnella</taxon>
    </lineage>
</organism>
<accession>A0ABW0QZ29</accession>
<protein>
    <submittedName>
        <fullName evidence="1">Uncharacterized protein</fullName>
    </submittedName>
</protein>
<dbReference type="Gene3D" id="3.40.50.1110">
    <property type="entry name" value="SGNH hydrolase"/>
    <property type="match status" value="1"/>
</dbReference>
<keyword evidence="2" id="KW-1185">Reference proteome</keyword>
<comment type="caution">
    <text evidence="1">The sequence shown here is derived from an EMBL/GenBank/DDBJ whole genome shotgun (WGS) entry which is preliminary data.</text>
</comment>
<gene>
    <name evidence="1" type="ORF">ACFPQ4_09525</name>
</gene>
<dbReference type="SUPFAM" id="SSF52266">
    <property type="entry name" value="SGNH hydrolase"/>
    <property type="match status" value="1"/>
</dbReference>
<dbReference type="Proteomes" id="UP001596108">
    <property type="component" value="Unassembled WGS sequence"/>
</dbReference>